<proteinExistence type="predicted"/>
<feature type="region of interest" description="Disordered" evidence="1">
    <location>
        <begin position="1"/>
        <end position="61"/>
    </location>
</feature>
<name>A0ABS3KMF0_9PROT</name>
<comment type="caution">
    <text evidence="3">The sequence shown here is derived from an EMBL/GenBank/DDBJ whole genome shotgun (WGS) entry which is preliminary data.</text>
</comment>
<gene>
    <name evidence="3" type="ORF">IAI61_04155</name>
</gene>
<feature type="transmembrane region" description="Helical" evidence="2">
    <location>
        <begin position="69"/>
        <end position="88"/>
    </location>
</feature>
<protein>
    <submittedName>
        <fullName evidence="3">Uncharacterized protein</fullName>
    </submittedName>
</protein>
<dbReference type="RefSeq" id="WP_207415649.1">
    <property type="nucleotide sequence ID" value="NZ_CP061177.1"/>
</dbReference>
<sequence length="89" mass="9494">MSDTRSPTPRDDSLRETPHGAPQESLGANPTTREGAAQPRDTHREPPMPERPLSTEAARGAATTGHMRYVLPISIALAIVALILALTLS</sequence>
<reference evidence="3 4" key="1">
    <citation type="submission" date="2020-09" db="EMBL/GenBank/DDBJ databases">
        <title>Roseomonas.</title>
        <authorList>
            <person name="Zhu W."/>
        </authorList>
    </citation>
    <scope>NUCLEOTIDE SEQUENCE [LARGE SCALE GENOMIC DNA]</scope>
    <source>
        <strain evidence="3 4">573</strain>
    </source>
</reference>
<evidence type="ECO:0000256" key="2">
    <source>
        <dbReference type="SAM" id="Phobius"/>
    </source>
</evidence>
<evidence type="ECO:0000256" key="1">
    <source>
        <dbReference type="SAM" id="MobiDB-lite"/>
    </source>
</evidence>
<evidence type="ECO:0000313" key="3">
    <source>
        <dbReference type="EMBL" id="MBO1078212.1"/>
    </source>
</evidence>
<evidence type="ECO:0000313" key="4">
    <source>
        <dbReference type="Proteomes" id="UP001518989"/>
    </source>
</evidence>
<dbReference type="EMBL" id="JACTNG010000002">
    <property type="protein sequence ID" value="MBO1078212.1"/>
    <property type="molecule type" value="Genomic_DNA"/>
</dbReference>
<keyword evidence="2" id="KW-1133">Transmembrane helix</keyword>
<keyword evidence="4" id="KW-1185">Reference proteome</keyword>
<keyword evidence="2" id="KW-0472">Membrane</keyword>
<organism evidence="3 4">
    <name type="scientific">Roseomonas haemaphysalidis</name>
    <dbReference type="NCBI Taxonomy" id="2768162"/>
    <lineage>
        <taxon>Bacteria</taxon>
        <taxon>Pseudomonadati</taxon>
        <taxon>Pseudomonadota</taxon>
        <taxon>Alphaproteobacteria</taxon>
        <taxon>Acetobacterales</taxon>
        <taxon>Roseomonadaceae</taxon>
        <taxon>Roseomonas</taxon>
    </lineage>
</organism>
<keyword evidence="2" id="KW-0812">Transmembrane</keyword>
<accession>A0ABS3KMF0</accession>
<dbReference type="Proteomes" id="UP001518989">
    <property type="component" value="Unassembled WGS sequence"/>
</dbReference>
<feature type="compositionally biased region" description="Basic and acidic residues" evidence="1">
    <location>
        <begin position="8"/>
        <end position="18"/>
    </location>
</feature>